<evidence type="ECO:0000259" key="1">
    <source>
        <dbReference type="SMART" id="SM00496"/>
    </source>
</evidence>
<protein>
    <submittedName>
        <fullName evidence="2">Homing endonuclease</fullName>
    </submittedName>
</protein>
<name>A0A0G2SS40_9CAUD</name>
<feature type="domain" description="Nuclease associated modular" evidence="1">
    <location>
        <begin position="144"/>
        <end position="160"/>
    </location>
</feature>
<proteinExistence type="predicted"/>
<dbReference type="SMART" id="SM00496">
    <property type="entry name" value="IENR2"/>
    <property type="match status" value="2"/>
</dbReference>
<dbReference type="EMBL" id="KP890823">
    <property type="protein sequence ID" value="AKA61894.1"/>
    <property type="molecule type" value="Genomic_DNA"/>
</dbReference>
<feature type="domain" description="Nuclease associated modular" evidence="1">
    <location>
        <begin position="168"/>
        <end position="184"/>
    </location>
</feature>
<dbReference type="GeneID" id="26622831"/>
<dbReference type="InterPro" id="IPR003611">
    <property type="entry name" value="NUMOD3"/>
</dbReference>
<dbReference type="Pfam" id="PF07460">
    <property type="entry name" value="NUMOD3"/>
    <property type="match status" value="1"/>
</dbReference>
<keyword evidence="3" id="KW-1185">Reference proteome</keyword>
<keyword evidence="2" id="KW-0540">Nuclease</keyword>
<dbReference type="RefSeq" id="YP_009195450.1">
    <property type="nucleotide sequence ID" value="NC_028762.1"/>
</dbReference>
<keyword evidence="2" id="KW-0255">Endonuclease</keyword>
<evidence type="ECO:0000313" key="3">
    <source>
        <dbReference type="Proteomes" id="UP000202749"/>
    </source>
</evidence>
<reference evidence="2 3" key="1">
    <citation type="submission" date="2015-03" db="EMBL/GenBank/DDBJ databases">
        <authorList>
            <person name="Melo L.D.R."/>
            <person name="Veiga P."/>
            <person name="Cerca N."/>
            <person name="Kropinski A.M."/>
            <person name="Azeredo J."/>
            <person name="Almeida C."/>
            <person name="Sillankorva S."/>
        </authorList>
    </citation>
    <scope>NUCLEOTIDE SEQUENCE [LARGE SCALE GENOMIC DNA]</scope>
</reference>
<keyword evidence="2" id="KW-0378">Hydrolase</keyword>
<dbReference type="GO" id="GO:0003677">
    <property type="term" value="F:DNA binding"/>
    <property type="evidence" value="ECO:0007669"/>
    <property type="project" value="InterPro"/>
</dbReference>
<sequence>MNFVYKVIFNNRIKNKTMPYYYIGSKTNASYVNNKIICSDGKEYYGSSKYKNYYDFIDDSVEVVILEKYETITHSELLKIESKYQKEVKAKTNPEYFNLDYACSHNSYCNSKYATYKHIKTGKCIRLERNHPLVKSGEYVGVTYGKKLSNCHKSNISKSVSGENNGFYGKTHSKETINRISEKAKQRLKNSHPRQKPVIINGVKYRGVRPASRILNINPNTIISKIKRGCEGWSYDILPQ</sequence>
<evidence type="ECO:0000313" key="2">
    <source>
        <dbReference type="EMBL" id="AKA61894.1"/>
    </source>
</evidence>
<dbReference type="GO" id="GO:0004519">
    <property type="term" value="F:endonuclease activity"/>
    <property type="evidence" value="ECO:0007669"/>
    <property type="project" value="UniProtKB-KW"/>
</dbReference>
<dbReference type="Proteomes" id="UP000202749">
    <property type="component" value="Segment"/>
</dbReference>
<dbReference type="KEGG" id="vg:26622831"/>
<dbReference type="SUPFAM" id="SSF64496">
    <property type="entry name" value="DNA-binding domain of intron-encoded endonucleases"/>
    <property type="match status" value="1"/>
</dbReference>
<accession>A0A0G2SS40</accession>
<organism evidence="2 3">
    <name type="scientific">Proteus phage vB_PmiM_Pm5461</name>
    <dbReference type="NCBI Taxonomy" id="1636250"/>
    <lineage>
        <taxon>Viruses</taxon>
        <taxon>Duplodnaviria</taxon>
        <taxon>Heunggongvirae</taxon>
        <taxon>Uroviricota</taxon>
        <taxon>Caudoviricetes</taxon>
        <taxon>Pantevenvirales</taxon>
        <taxon>Straboviridae</taxon>
        <taxon>Bragavirus</taxon>
        <taxon>Bragavirus pm5461</taxon>
    </lineage>
</organism>
<dbReference type="OrthoDB" id="14085at10239"/>
<gene>
    <name evidence="2" type="ORF">Pm5461_032</name>
</gene>